<reference evidence="2" key="1">
    <citation type="submission" date="2019-04" db="EMBL/GenBank/DDBJ databases">
        <title>Sequencing of skin fungus with MAO and IRED activity.</title>
        <authorList>
            <person name="Marsaioli A.J."/>
            <person name="Bonatto J.M.C."/>
            <person name="Reis Junior O."/>
        </authorList>
    </citation>
    <scope>NUCLEOTIDE SEQUENCE</scope>
    <source>
        <strain evidence="2">30M1</strain>
    </source>
</reference>
<dbReference type="Proteomes" id="UP000801428">
    <property type="component" value="Unassembled WGS sequence"/>
</dbReference>
<organism evidence="2 3">
    <name type="scientific">Curvularia kusanoi</name>
    <name type="common">Cochliobolus kusanoi</name>
    <dbReference type="NCBI Taxonomy" id="90978"/>
    <lineage>
        <taxon>Eukaryota</taxon>
        <taxon>Fungi</taxon>
        <taxon>Dikarya</taxon>
        <taxon>Ascomycota</taxon>
        <taxon>Pezizomycotina</taxon>
        <taxon>Dothideomycetes</taxon>
        <taxon>Pleosporomycetidae</taxon>
        <taxon>Pleosporales</taxon>
        <taxon>Pleosporineae</taxon>
        <taxon>Pleosporaceae</taxon>
        <taxon>Curvularia</taxon>
    </lineage>
</organism>
<feature type="compositionally biased region" description="Polar residues" evidence="1">
    <location>
        <begin position="48"/>
        <end position="60"/>
    </location>
</feature>
<gene>
    <name evidence="2" type="ORF">E8E13_005707</name>
</gene>
<keyword evidence="3" id="KW-1185">Reference proteome</keyword>
<evidence type="ECO:0000256" key="1">
    <source>
        <dbReference type="SAM" id="MobiDB-lite"/>
    </source>
</evidence>
<evidence type="ECO:0000313" key="3">
    <source>
        <dbReference type="Proteomes" id="UP000801428"/>
    </source>
</evidence>
<evidence type="ECO:0000313" key="2">
    <source>
        <dbReference type="EMBL" id="KAF2996905.1"/>
    </source>
</evidence>
<feature type="compositionally biased region" description="Polar residues" evidence="1">
    <location>
        <begin position="74"/>
        <end position="87"/>
    </location>
</feature>
<accession>A0A9P4T6T3</accession>
<proteinExistence type="predicted"/>
<dbReference type="EMBL" id="SWKU01000025">
    <property type="protein sequence ID" value="KAF2996905.1"/>
    <property type="molecule type" value="Genomic_DNA"/>
</dbReference>
<protein>
    <submittedName>
        <fullName evidence="2">Uncharacterized protein</fullName>
    </submittedName>
</protein>
<name>A0A9P4T6T3_CURKU</name>
<dbReference type="AlphaFoldDB" id="A0A9P4T6T3"/>
<sequence length="113" mass="12168">MPERIVATLTGLVLSAIPAGKSEGIKAPKNKKLVERLNEKRAIAEQPNAEQLTPAQSNAEETMVGAAEAEEETPTFQATNPHSTSVMSEFPPFQYTNPPDSEETPPVSPKSHT</sequence>
<feature type="region of interest" description="Disordered" evidence="1">
    <location>
        <begin position="44"/>
        <end position="113"/>
    </location>
</feature>
<comment type="caution">
    <text evidence="2">The sequence shown here is derived from an EMBL/GenBank/DDBJ whole genome shotgun (WGS) entry which is preliminary data.</text>
</comment>